<dbReference type="Proteomes" id="UP001457282">
    <property type="component" value="Unassembled WGS sequence"/>
</dbReference>
<keyword evidence="3" id="KW-1185">Reference proteome</keyword>
<accession>A0AAW1WFJ5</accession>
<evidence type="ECO:0000313" key="3">
    <source>
        <dbReference type="Proteomes" id="UP001457282"/>
    </source>
</evidence>
<proteinExistence type="predicted"/>
<comment type="caution">
    <text evidence="2">The sequence shown here is derived from an EMBL/GenBank/DDBJ whole genome shotgun (WGS) entry which is preliminary data.</text>
</comment>
<protein>
    <submittedName>
        <fullName evidence="2">Uncharacterized protein</fullName>
    </submittedName>
</protein>
<dbReference type="AlphaFoldDB" id="A0AAW1WFJ5"/>
<gene>
    <name evidence="2" type="ORF">M0R45_031137</name>
</gene>
<feature type="region of interest" description="Disordered" evidence="1">
    <location>
        <begin position="1"/>
        <end position="34"/>
    </location>
</feature>
<organism evidence="2 3">
    <name type="scientific">Rubus argutus</name>
    <name type="common">Southern blackberry</name>
    <dbReference type="NCBI Taxonomy" id="59490"/>
    <lineage>
        <taxon>Eukaryota</taxon>
        <taxon>Viridiplantae</taxon>
        <taxon>Streptophyta</taxon>
        <taxon>Embryophyta</taxon>
        <taxon>Tracheophyta</taxon>
        <taxon>Spermatophyta</taxon>
        <taxon>Magnoliopsida</taxon>
        <taxon>eudicotyledons</taxon>
        <taxon>Gunneridae</taxon>
        <taxon>Pentapetalae</taxon>
        <taxon>rosids</taxon>
        <taxon>fabids</taxon>
        <taxon>Rosales</taxon>
        <taxon>Rosaceae</taxon>
        <taxon>Rosoideae</taxon>
        <taxon>Rosoideae incertae sedis</taxon>
        <taxon>Rubus</taxon>
    </lineage>
</organism>
<sequence length="97" mass="10728">MPKSMGKQTSKRNKDPSALGSSSGTSPSVQSIAPIPSTVNKVAVPISVSTPAEVQAQFEQVSELALSNSRKRSWVWEHFDEYEDKLLSKLRENQIRL</sequence>
<reference evidence="2 3" key="1">
    <citation type="journal article" date="2023" name="G3 (Bethesda)">
        <title>A chromosome-length genome assembly and annotation of blackberry (Rubus argutus, cv. 'Hillquist').</title>
        <authorList>
            <person name="Bruna T."/>
            <person name="Aryal R."/>
            <person name="Dudchenko O."/>
            <person name="Sargent D.J."/>
            <person name="Mead D."/>
            <person name="Buti M."/>
            <person name="Cavallini A."/>
            <person name="Hytonen T."/>
            <person name="Andres J."/>
            <person name="Pham M."/>
            <person name="Weisz D."/>
            <person name="Mascagni F."/>
            <person name="Usai G."/>
            <person name="Natali L."/>
            <person name="Bassil N."/>
            <person name="Fernandez G.E."/>
            <person name="Lomsadze A."/>
            <person name="Armour M."/>
            <person name="Olukolu B."/>
            <person name="Poorten T."/>
            <person name="Britton C."/>
            <person name="Davik J."/>
            <person name="Ashrafi H."/>
            <person name="Aiden E.L."/>
            <person name="Borodovsky M."/>
            <person name="Worthington M."/>
        </authorList>
    </citation>
    <scope>NUCLEOTIDE SEQUENCE [LARGE SCALE GENOMIC DNA]</scope>
    <source>
        <strain evidence="2">PI 553951</strain>
    </source>
</reference>
<feature type="compositionally biased region" description="Low complexity" evidence="1">
    <location>
        <begin position="17"/>
        <end position="31"/>
    </location>
</feature>
<name>A0AAW1WFJ5_RUBAR</name>
<evidence type="ECO:0000313" key="2">
    <source>
        <dbReference type="EMBL" id="KAK9922684.1"/>
    </source>
</evidence>
<evidence type="ECO:0000256" key="1">
    <source>
        <dbReference type="SAM" id="MobiDB-lite"/>
    </source>
</evidence>
<dbReference type="EMBL" id="JBEDUW010000006">
    <property type="protein sequence ID" value="KAK9922684.1"/>
    <property type="molecule type" value="Genomic_DNA"/>
</dbReference>